<protein>
    <submittedName>
        <fullName evidence="2">DUF5615 family PIN-like protein</fullName>
    </submittedName>
</protein>
<evidence type="ECO:0000259" key="1">
    <source>
        <dbReference type="Pfam" id="PF18480"/>
    </source>
</evidence>
<name>A0ABS3JJ00_9BACT</name>
<gene>
    <name evidence="2" type="ORF">J2I46_15445</name>
</gene>
<evidence type="ECO:0000313" key="2">
    <source>
        <dbReference type="EMBL" id="MBO0949990.1"/>
    </source>
</evidence>
<feature type="domain" description="DUF5615" evidence="1">
    <location>
        <begin position="1"/>
        <end position="92"/>
    </location>
</feature>
<dbReference type="EMBL" id="JAFMYW010000004">
    <property type="protein sequence ID" value="MBO0949990.1"/>
    <property type="molecule type" value="Genomic_DNA"/>
</dbReference>
<sequence>MRFLVDEQLPSLLVDVLISKGHEAIHVSTLGSDERVSDSMIIQESMDGDCVVITKDNSFLITNQSKKLVYVVTGNIKNRELLNLFRLLTNWLSNSLYTA</sequence>
<evidence type="ECO:0000313" key="3">
    <source>
        <dbReference type="Proteomes" id="UP000664628"/>
    </source>
</evidence>
<dbReference type="Pfam" id="PF18480">
    <property type="entry name" value="DUF5615"/>
    <property type="match status" value="1"/>
</dbReference>
<dbReference type="InterPro" id="IPR041049">
    <property type="entry name" value="DUF5615"/>
</dbReference>
<accession>A0ABS3JJ00</accession>
<dbReference type="Proteomes" id="UP000664628">
    <property type="component" value="Unassembled WGS sequence"/>
</dbReference>
<organism evidence="2 3">
    <name type="scientific">Fibrella forsythiae</name>
    <dbReference type="NCBI Taxonomy" id="2817061"/>
    <lineage>
        <taxon>Bacteria</taxon>
        <taxon>Pseudomonadati</taxon>
        <taxon>Bacteroidota</taxon>
        <taxon>Cytophagia</taxon>
        <taxon>Cytophagales</taxon>
        <taxon>Spirosomataceae</taxon>
        <taxon>Fibrella</taxon>
    </lineage>
</organism>
<comment type="caution">
    <text evidence="2">The sequence shown here is derived from an EMBL/GenBank/DDBJ whole genome shotgun (WGS) entry which is preliminary data.</text>
</comment>
<dbReference type="RefSeq" id="WP_207329937.1">
    <property type="nucleotide sequence ID" value="NZ_JAFMYW010000004.1"/>
</dbReference>
<proteinExistence type="predicted"/>
<keyword evidence="3" id="KW-1185">Reference proteome</keyword>
<reference evidence="2 3" key="1">
    <citation type="submission" date="2021-03" db="EMBL/GenBank/DDBJ databases">
        <title>Fibrella sp. HMF5405 genome sequencing and assembly.</title>
        <authorList>
            <person name="Kang H."/>
            <person name="Kim H."/>
            <person name="Bae S."/>
            <person name="Joh K."/>
        </authorList>
    </citation>
    <scope>NUCLEOTIDE SEQUENCE [LARGE SCALE GENOMIC DNA]</scope>
    <source>
        <strain evidence="2 3">HMF5405</strain>
    </source>
</reference>